<name>A0A8E2RW67_9BURK</name>
<feature type="region of interest" description="Disordered" evidence="1">
    <location>
        <begin position="37"/>
        <end position="69"/>
    </location>
</feature>
<accession>A0A8E2RW67</accession>
<evidence type="ECO:0000256" key="1">
    <source>
        <dbReference type="SAM" id="MobiDB-lite"/>
    </source>
</evidence>
<dbReference type="EMBL" id="PVFZ01000034">
    <property type="protein sequence ID" value="PRF24132.1"/>
    <property type="molecule type" value="Genomic_DNA"/>
</dbReference>
<comment type="caution">
    <text evidence="2">The sequence shown here is derived from an EMBL/GenBank/DDBJ whole genome shotgun (WGS) entry which is preliminary data.</text>
</comment>
<proteinExistence type="predicted"/>
<organism evidence="2 3">
    <name type="scientific">Burkholderia multivorans</name>
    <dbReference type="NCBI Taxonomy" id="87883"/>
    <lineage>
        <taxon>Bacteria</taxon>
        <taxon>Pseudomonadati</taxon>
        <taxon>Pseudomonadota</taxon>
        <taxon>Betaproteobacteria</taxon>
        <taxon>Burkholderiales</taxon>
        <taxon>Burkholderiaceae</taxon>
        <taxon>Burkholderia</taxon>
        <taxon>Burkholderia cepacia complex</taxon>
    </lineage>
</organism>
<evidence type="ECO:0000313" key="2">
    <source>
        <dbReference type="EMBL" id="PRF24132.1"/>
    </source>
</evidence>
<gene>
    <name evidence="2" type="ORF">C6P98_12990</name>
</gene>
<dbReference type="AlphaFoldDB" id="A0A8E2RW67"/>
<reference evidence="2 3" key="1">
    <citation type="submission" date="2018-03" db="EMBL/GenBank/DDBJ databases">
        <authorList>
            <person name="Nguyen K."/>
            <person name="Fouts D."/>
            <person name="Sutton G."/>
        </authorList>
    </citation>
    <scope>NUCLEOTIDE SEQUENCE [LARGE SCALE GENOMIC DNA]</scope>
    <source>
        <strain evidence="2 3">AU17135</strain>
    </source>
</reference>
<protein>
    <submittedName>
        <fullName evidence="2">Uncharacterized protein</fullName>
    </submittedName>
</protein>
<sequence>MHARQHCRGLWCPIGPNGPCLPCALFERRAIRCVRRSATDRRRRDHATHAGFGNTQRRATRTLVQGEHS</sequence>
<dbReference type="Proteomes" id="UP000237686">
    <property type="component" value="Unassembled WGS sequence"/>
</dbReference>
<evidence type="ECO:0000313" key="3">
    <source>
        <dbReference type="Proteomes" id="UP000237686"/>
    </source>
</evidence>